<sequence>MASPKRAAFKVDSPRPILKRPSPLHLASNPSFASSITIVVSPAISSPCTFPRLPDLDRRVHDALAKLRVYSPGDSTFLSVKSPSVNGLVLFVDAPSFAALAETEDKTTKAVRFGCRSRDLGKALSIYPRSLYPSAPPSPMSRNKENVQVAGVARAKYLDSPKSRRAMKRPASLNVPAGRPAAPRVTSPLANKFLTPVAESPRTVTIASMRLNQDFWESITLEEGDGEHYRLFALEAHEEGSTSISVVPRFFFGTKDGLLWSPGLPPKEPSSVAEINIRSAAEDISFDFEKDRSMVTSPGGQPLAYLSIATVLSMDAATITYPPQVVVSADD</sequence>
<evidence type="ECO:0000256" key="1">
    <source>
        <dbReference type="SAM" id="MobiDB-lite"/>
    </source>
</evidence>
<keyword evidence="3" id="KW-1185">Reference proteome</keyword>
<dbReference type="EMBL" id="JARKIE010000033">
    <property type="protein sequence ID" value="KAJ7696723.1"/>
    <property type="molecule type" value="Genomic_DNA"/>
</dbReference>
<comment type="caution">
    <text evidence="2">The sequence shown here is derived from an EMBL/GenBank/DDBJ whole genome shotgun (WGS) entry which is preliminary data.</text>
</comment>
<gene>
    <name evidence="2" type="ORF">B0H17DRAFT_1197830</name>
</gene>
<proteinExistence type="predicted"/>
<dbReference type="Proteomes" id="UP001221757">
    <property type="component" value="Unassembled WGS sequence"/>
</dbReference>
<accession>A0AAD7GLL8</accession>
<evidence type="ECO:0000313" key="3">
    <source>
        <dbReference type="Proteomes" id="UP001221757"/>
    </source>
</evidence>
<reference evidence="2" key="1">
    <citation type="submission" date="2023-03" db="EMBL/GenBank/DDBJ databases">
        <title>Massive genome expansion in bonnet fungi (Mycena s.s.) driven by repeated elements and novel gene families across ecological guilds.</title>
        <authorList>
            <consortium name="Lawrence Berkeley National Laboratory"/>
            <person name="Harder C.B."/>
            <person name="Miyauchi S."/>
            <person name="Viragh M."/>
            <person name="Kuo A."/>
            <person name="Thoen E."/>
            <person name="Andreopoulos B."/>
            <person name="Lu D."/>
            <person name="Skrede I."/>
            <person name="Drula E."/>
            <person name="Henrissat B."/>
            <person name="Morin E."/>
            <person name="Kohler A."/>
            <person name="Barry K."/>
            <person name="LaButti K."/>
            <person name="Morin E."/>
            <person name="Salamov A."/>
            <person name="Lipzen A."/>
            <person name="Mereny Z."/>
            <person name="Hegedus B."/>
            <person name="Baldrian P."/>
            <person name="Stursova M."/>
            <person name="Weitz H."/>
            <person name="Taylor A."/>
            <person name="Grigoriev I.V."/>
            <person name="Nagy L.G."/>
            <person name="Martin F."/>
            <person name="Kauserud H."/>
        </authorList>
    </citation>
    <scope>NUCLEOTIDE SEQUENCE</scope>
    <source>
        <strain evidence="2">CBHHK067</strain>
    </source>
</reference>
<dbReference type="AlphaFoldDB" id="A0AAD7GLL8"/>
<protein>
    <submittedName>
        <fullName evidence="2">Uncharacterized protein</fullName>
    </submittedName>
</protein>
<evidence type="ECO:0000313" key="2">
    <source>
        <dbReference type="EMBL" id="KAJ7696723.1"/>
    </source>
</evidence>
<feature type="region of interest" description="Disordered" evidence="1">
    <location>
        <begin position="161"/>
        <end position="180"/>
    </location>
</feature>
<name>A0AAD7GLL8_MYCRO</name>
<organism evidence="2 3">
    <name type="scientific">Mycena rosella</name>
    <name type="common">Pink bonnet</name>
    <name type="synonym">Agaricus rosellus</name>
    <dbReference type="NCBI Taxonomy" id="1033263"/>
    <lineage>
        <taxon>Eukaryota</taxon>
        <taxon>Fungi</taxon>
        <taxon>Dikarya</taxon>
        <taxon>Basidiomycota</taxon>
        <taxon>Agaricomycotina</taxon>
        <taxon>Agaricomycetes</taxon>
        <taxon>Agaricomycetidae</taxon>
        <taxon>Agaricales</taxon>
        <taxon>Marasmiineae</taxon>
        <taxon>Mycenaceae</taxon>
        <taxon>Mycena</taxon>
    </lineage>
</organism>